<dbReference type="InterPro" id="IPR014777">
    <property type="entry name" value="4pyrrole_Mease_sub1"/>
</dbReference>
<comment type="caution">
    <text evidence="7">The sequence shown here is derived from an EMBL/GenBank/DDBJ whole genome shotgun (WGS) entry which is preliminary data.</text>
</comment>
<dbReference type="GO" id="GO:0008168">
    <property type="term" value="F:methyltransferase activity"/>
    <property type="evidence" value="ECO:0007669"/>
    <property type="project" value="UniProtKB-KW"/>
</dbReference>
<dbReference type="InterPro" id="IPR006363">
    <property type="entry name" value="Cbl_synth_CobJ/CibH_dom"/>
</dbReference>
<evidence type="ECO:0000256" key="2">
    <source>
        <dbReference type="ARBA" id="ARBA00022573"/>
    </source>
</evidence>
<evidence type="ECO:0000313" key="8">
    <source>
        <dbReference type="Proteomes" id="UP001138802"/>
    </source>
</evidence>
<keyword evidence="5" id="KW-0949">S-adenosyl-L-methionine</keyword>
<dbReference type="PANTHER" id="PTHR47036">
    <property type="entry name" value="COBALT-FACTOR III C(17)-METHYLTRANSFERASE-RELATED"/>
    <property type="match status" value="1"/>
</dbReference>
<keyword evidence="3" id="KW-0489">Methyltransferase</keyword>
<dbReference type="PANTHER" id="PTHR47036:SF1">
    <property type="entry name" value="COBALT-FACTOR III C(17)-METHYLTRANSFERASE-RELATED"/>
    <property type="match status" value="1"/>
</dbReference>
<dbReference type="AlphaFoldDB" id="A0A9X0WJW7"/>
<organism evidence="7 8">
    <name type="scientific">Thiocapsa imhoffii</name>
    <dbReference type="NCBI Taxonomy" id="382777"/>
    <lineage>
        <taxon>Bacteria</taxon>
        <taxon>Pseudomonadati</taxon>
        <taxon>Pseudomonadota</taxon>
        <taxon>Gammaproteobacteria</taxon>
        <taxon>Chromatiales</taxon>
        <taxon>Chromatiaceae</taxon>
        <taxon>Thiocapsa</taxon>
    </lineage>
</organism>
<dbReference type="InterPro" id="IPR014776">
    <property type="entry name" value="4pyrrole_Mease_sub2"/>
</dbReference>
<dbReference type="EMBL" id="NRSD01000019">
    <property type="protein sequence ID" value="MBK1646107.1"/>
    <property type="molecule type" value="Genomic_DNA"/>
</dbReference>
<sequence length="419" mass="44872">MSRRGKILLVGLGPGDLEQMTGRAQAAIAAAEVVIGYRTYLRSIAPLLTGKTVVARDMAEEMARCREAVARAEAGQVVALVSSGDVGIFGMAGPLYEHLLERAWTPETGIEVEVVPGVTAASACASLVGAPLTHDFCAISLSDLLTPWSVIAARLEAAARADFVTVLYNPQSRRRTDQMREAQAILLRHRPSDTPLAIVHAAYRPRQSVELTTLERLLEHDVGMISTLIVGNSSSIAQAGVMVTPRGYRRKYDDLDAGVKPGESPRHSLSSGFAGWRHALIEHAGRHGIAATARMLGAPPTRILEALIESPASPLGVVRAPNPTTLFEQALHWPNALVHLNLTQSPATALEAILELSDAVQRQGPGADGAPATLSGPGWRLELPWTAVVSAYQVSDHHQIAAWFQSASGETLLRIERPR</sequence>
<dbReference type="CDD" id="cd11646">
    <property type="entry name" value="Precorrin_3B_C17_MT"/>
    <property type="match status" value="1"/>
</dbReference>
<dbReference type="InterPro" id="IPR000878">
    <property type="entry name" value="4pyrrol_Mease"/>
</dbReference>
<dbReference type="Gene3D" id="3.30.950.10">
    <property type="entry name" value="Methyltransferase, Cobalt-precorrin-4 Transmethylase, Domain 2"/>
    <property type="match status" value="1"/>
</dbReference>
<dbReference type="InterPro" id="IPR035996">
    <property type="entry name" value="4pyrrol_Methylase_sf"/>
</dbReference>
<dbReference type="InterPro" id="IPR051810">
    <property type="entry name" value="Precorrin_MeTrfase"/>
</dbReference>
<evidence type="ECO:0000256" key="3">
    <source>
        <dbReference type="ARBA" id="ARBA00022603"/>
    </source>
</evidence>
<keyword evidence="2" id="KW-0169">Cobalamin biosynthesis</keyword>
<dbReference type="Gene3D" id="3.40.1010.10">
    <property type="entry name" value="Cobalt-precorrin-4 Transmethylase, Domain 1"/>
    <property type="match status" value="1"/>
</dbReference>
<comment type="pathway">
    <text evidence="1">Cofactor biosynthesis; adenosylcobalamin biosynthesis.</text>
</comment>
<protein>
    <submittedName>
        <fullName evidence="7">Precorrin-3B C(17)-methyltransferase</fullName>
    </submittedName>
</protein>
<feature type="domain" description="Tetrapyrrole methylase" evidence="6">
    <location>
        <begin position="6"/>
        <end position="217"/>
    </location>
</feature>
<keyword evidence="4" id="KW-0808">Transferase</keyword>
<evidence type="ECO:0000256" key="1">
    <source>
        <dbReference type="ARBA" id="ARBA00004953"/>
    </source>
</evidence>
<dbReference type="Proteomes" id="UP001138802">
    <property type="component" value="Unassembled WGS sequence"/>
</dbReference>
<proteinExistence type="predicted"/>
<evidence type="ECO:0000256" key="5">
    <source>
        <dbReference type="ARBA" id="ARBA00022691"/>
    </source>
</evidence>
<accession>A0A9X0WJW7</accession>
<dbReference type="Pfam" id="PF00590">
    <property type="entry name" value="TP_methylase"/>
    <property type="match status" value="1"/>
</dbReference>
<evidence type="ECO:0000259" key="6">
    <source>
        <dbReference type="Pfam" id="PF00590"/>
    </source>
</evidence>
<name>A0A9X0WJW7_9GAMM</name>
<gene>
    <name evidence="7" type="primary">cobJ</name>
    <name evidence="7" type="ORF">CKO25_15915</name>
</gene>
<evidence type="ECO:0000256" key="4">
    <source>
        <dbReference type="ARBA" id="ARBA00022679"/>
    </source>
</evidence>
<keyword evidence="8" id="KW-1185">Reference proteome</keyword>
<dbReference type="GO" id="GO:0009236">
    <property type="term" value="P:cobalamin biosynthetic process"/>
    <property type="evidence" value="ECO:0007669"/>
    <property type="project" value="UniProtKB-KW"/>
</dbReference>
<evidence type="ECO:0000313" key="7">
    <source>
        <dbReference type="EMBL" id="MBK1646107.1"/>
    </source>
</evidence>
<dbReference type="SUPFAM" id="SSF53790">
    <property type="entry name" value="Tetrapyrrole methylase"/>
    <property type="match status" value="1"/>
</dbReference>
<reference evidence="7 8" key="1">
    <citation type="journal article" date="2020" name="Microorganisms">
        <title>Osmotic Adaptation and Compatible Solute Biosynthesis of Phototrophic Bacteria as Revealed from Genome Analyses.</title>
        <authorList>
            <person name="Imhoff J.F."/>
            <person name="Rahn T."/>
            <person name="Kunzel S."/>
            <person name="Keller A."/>
            <person name="Neulinger S.C."/>
        </authorList>
    </citation>
    <scope>NUCLEOTIDE SEQUENCE [LARGE SCALE GENOMIC DNA]</scope>
    <source>
        <strain evidence="7 8">DSM 21303</strain>
    </source>
</reference>
<dbReference type="GO" id="GO:0032259">
    <property type="term" value="P:methylation"/>
    <property type="evidence" value="ECO:0007669"/>
    <property type="project" value="UniProtKB-KW"/>
</dbReference>
<dbReference type="NCBIfam" id="TIGR01466">
    <property type="entry name" value="cobJ_cbiH"/>
    <property type="match status" value="1"/>
</dbReference>